<dbReference type="InterPro" id="IPR044887">
    <property type="entry name" value="SoDot-IcmSS_sf"/>
</dbReference>
<dbReference type="STRING" id="1094715.GCA_000236165_02326"/>
<dbReference type="Pfam" id="PF16848">
    <property type="entry name" value="SoDot-IcmSS"/>
    <property type="match status" value="2"/>
</dbReference>
<evidence type="ECO:0000313" key="3">
    <source>
        <dbReference type="Proteomes" id="UP000254554"/>
    </source>
</evidence>
<feature type="region of interest" description="Disordered" evidence="1">
    <location>
        <begin position="424"/>
        <end position="449"/>
    </location>
</feature>
<accession>A0A377GC66</accession>
<protein>
    <submittedName>
        <fullName evidence="2">Uncharacterized protein</fullName>
    </submittedName>
</protein>
<keyword evidence="3" id="KW-1185">Reference proteome</keyword>
<dbReference type="EMBL" id="UGGT01000001">
    <property type="protein sequence ID" value="STO22395.1"/>
    <property type="molecule type" value="Genomic_DNA"/>
</dbReference>
<gene>
    <name evidence="2" type="ORF">NCTC11370_02482</name>
</gene>
<name>A0A377GC66_9GAMM</name>
<dbReference type="GeneID" id="93293248"/>
<sequence>MTFGLKELSDLRKNFDDTVDIILKREGKGKIEDLSNPHRKFELQFLGSILLKIEEQVKEKVRAEEQVKSHQTIINLTNAYYGAMLTVMQDIENNRSLIESPGLLNDRLKDAIGIGDEVKQEDKPDLYQIAKFHTALNAFLSQIFIGHDSRNGFAKEHMLTVIPTDDLNKLIQTSYKLEKDAQHAIVASFTAEGQIAPEHHKFKANKKSPVSAIHRFGGWDKLNADLDELIKEELADKNVAKIEKLRSRERVAQLHFLNKIRESLEKSLIDEAEKTAVLAGSMHLVRQQIKNGYASSYIGNEDNSVILTGKKKKKGLNQILAIDEVNPQDVEALVTSAIQYIQFMTVEPKNNGKKVIRAAHIFSGIEDFDLKATFNLMIDMIYSCRMDALKMVVEEFKKETKGPEKAAKSYLSSLTTALFFSKAKQDEEDDEEQLEYTNKTGVSTGNGPN</sequence>
<dbReference type="RefSeq" id="WP_010654503.1">
    <property type="nucleotide sequence ID" value="NZ_JAPHOO010000001.1"/>
</dbReference>
<dbReference type="AlphaFoldDB" id="A0A377GC66"/>
<dbReference type="Proteomes" id="UP000254554">
    <property type="component" value="Unassembled WGS sequence"/>
</dbReference>
<proteinExistence type="predicted"/>
<evidence type="ECO:0000313" key="2">
    <source>
        <dbReference type="EMBL" id="STO22395.1"/>
    </source>
</evidence>
<feature type="compositionally biased region" description="Polar residues" evidence="1">
    <location>
        <begin position="435"/>
        <end position="449"/>
    </location>
</feature>
<reference evidence="2 3" key="1">
    <citation type="submission" date="2018-06" db="EMBL/GenBank/DDBJ databases">
        <authorList>
            <consortium name="Pathogen Informatics"/>
            <person name="Doyle S."/>
        </authorList>
    </citation>
    <scope>NUCLEOTIDE SEQUENCE [LARGE SCALE GENOMIC DNA]</scope>
    <source>
        <strain evidence="2 3">NCTC11370</strain>
    </source>
</reference>
<organism evidence="2 3">
    <name type="scientific">Fluoribacter dumoffii</name>
    <dbReference type="NCBI Taxonomy" id="463"/>
    <lineage>
        <taxon>Bacteria</taxon>
        <taxon>Pseudomonadati</taxon>
        <taxon>Pseudomonadota</taxon>
        <taxon>Gammaproteobacteria</taxon>
        <taxon>Legionellales</taxon>
        <taxon>Legionellaceae</taxon>
        <taxon>Fluoribacter</taxon>
    </lineage>
</organism>
<dbReference type="OrthoDB" id="5649158at2"/>
<dbReference type="Gene3D" id="1.20.1440.330">
    <property type="match status" value="2"/>
</dbReference>
<dbReference type="InterPro" id="IPR031758">
    <property type="entry name" value="SoDot-IcmSS"/>
</dbReference>
<evidence type="ECO:0000256" key="1">
    <source>
        <dbReference type="SAM" id="MobiDB-lite"/>
    </source>
</evidence>